<dbReference type="RefSeq" id="WP_165117542.1">
    <property type="nucleotide sequence ID" value="NZ_JAAKZG010000004.1"/>
</dbReference>
<accession>A0A7C9R797</accession>
<evidence type="ECO:0000313" key="2">
    <source>
        <dbReference type="Proteomes" id="UP000481252"/>
    </source>
</evidence>
<reference evidence="1 2" key="1">
    <citation type="submission" date="2020-02" db="EMBL/GenBank/DDBJ databases">
        <title>Genome sequence of the type strain CGMCC 1.15528 of Mesorhizobium zhangyense.</title>
        <authorList>
            <person name="Gao J."/>
            <person name="Sun J."/>
        </authorList>
    </citation>
    <scope>NUCLEOTIDE SEQUENCE [LARGE SCALE GENOMIC DNA]</scope>
    <source>
        <strain evidence="1 2">CGMCC 1.15528</strain>
    </source>
</reference>
<dbReference type="Proteomes" id="UP000481252">
    <property type="component" value="Unassembled WGS sequence"/>
</dbReference>
<sequence length="304" mass="33754">MDSGTELASFGNASISRRSGLSVEQILANPALHGVIRRQAQTMLASYKADPRLGSVFATQQRWLMAHAGLSLTFRREGPEHRAETTAARIFELVERYGIASRNTADTFLKELLHYKIILPAPDSGDKRVRPVMPSESALIVLNNWIVTHLKTLDGLDGGQRCVTYWSDLGGLSRIQPLIADNLLSAPEVRQPEQTFSLFTWLNNGGVVMDWLFGGIDPADATADRIPTGVLSIGDFAEFLKLSRTHLDRKFREAERLGSLGWKGRRGRSMMWVSKDFLDEYMTAQAVKLAIVDAAYEKCFGPDA</sequence>
<name>A0A7C9R797_9HYPH</name>
<gene>
    <name evidence="1" type="ORF">G6N74_12015</name>
</gene>
<dbReference type="EMBL" id="JAAKZG010000004">
    <property type="protein sequence ID" value="NGN41795.1"/>
    <property type="molecule type" value="Genomic_DNA"/>
</dbReference>
<comment type="caution">
    <text evidence="1">The sequence shown here is derived from an EMBL/GenBank/DDBJ whole genome shotgun (WGS) entry which is preliminary data.</text>
</comment>
<dbReference type="AlphaFoldDB" id="A0A7C9R797"/>
<organism evidence="1 2">
    <name type="scientific">Mesorhizobium zhangyense</name>
    <dbReference type="NCBI Taxonomy" id="1776730"/>
    <lineage>
        <taxon>Bacteria</taxon>
        <taxon>Pseudomonadati</taxon>
        <taxon>Pseudomonadota</taxon>
        <taxon>Alphaproteobacteria</taxon>
        <taxon>Hyphomicrobiales</taxon>
        <taxon>Phyllobacteriaceae</taxon>
        <taxon>Mesorhizobium</taxon>
    </lineage>
</organism>
<keyword evidence="2" id="KW-1185">Reference proteome</keyword>
<protein>
    <submittedName>
        <fullName evidence="1">Uncharacterized protein</fullName>
    </submittedName>
</protein>
<proteinExistence type="predicted"/>
<evidence type="ECO:0000313" key="1">
    <source>
        <dbReference type="EMBL" id="NGN41795.1"/>
    </source>
</evidence>